<sequence length="16" mass="1701">MPFLVAAAKCSFSDTL</sequence>
<name>A0A0E9UH80_ANGAN</name>
<evidence type="ECO:0000313" key="1">
    <source>
        <dbReference type="EMBL" id="JAH64595.1"/>
    </source>
</evidence>
<reference evidence="1" key="2">
    <citation type="journal article" date="2015" name="Fish Shellfish Immunol.">
        <title>Early steps in the European eel (Anguilla anguilla)-Vibrio vulnificus interaction in the gills: Role of the RtxA13 toxin.</title>
        <authorList>
            <person name="Callol A."/>
            <person name="Pajuelo D."/>
            <person name="Ebbesson L."/>
            <person name="Teles M."/>
            <person name="MacKenzie S."/>
            <person name="Amaro C."/>
        </authorList>
    </citation>
    <scope>NUCLEOTIDE SEQUENCE</scope>
</reference>
<dbReference type="AlphaFoldDB" id="A0A0E9UH80"/>
<organism evidence="1">
    <name type="scientific">Anguilla anguilla</name>
    <name type="common">European freshwater eel</name>
    <name type="synonym">Muraena anguilla</name>
    <dbReference type="NCBI Taxonomy" id="7936"/>
    <lineage>
        <taxon>Eukaryota</taxon>
        <taxon>Metazoa</taxon>
        <taxon>Chordata</taxon>
        <taxon>Craniata</taxon>
        <taxon>Vertebrata</taxon>
        <taxon>Euteleostomi</taxon>
        <taxon>Actinopterygii</taxon>
        <taxon>Neopterygii</taxon>
        <taxon>Teleostei</taxon>
        <taxon>Anguilliformes</taxon>
        <taxon>Anguillidae</taxon>
        <taxon>Anguilla</taxon>
    </lineage>
</organism>
<dbReference type="EMBL" id="GBXM01043982">
    <property type="protein sequence ID" value="JAH64595.1"/>
    <property type="molecule type" value="Transcribed_RNA"/>
</dbReference>
<reference evidence="1" key="1">
    <citation type="submission" date="2014-11" db="EMBL/GenBank/DDBJ databases">
        <authorList>
            <person name="Amaro Gonzalez C."/>
        </authorList>
    </citation>
    <scope>NUCLEOTIDE SEQUENCE</scope>
</reference>
<proteinExistence type="predicted"/>
<accession>A0A0E9UH80</accession>
<protein>
    <submittedName>
        <fullName evidence="1">Uncharacterized protein</fullName>
    </submittedName>
</protein>